<evidence type="ECO:0000313" key="3">
    <source>
        <dbReference type="Proteomes" id="UP000765509"/>
    </source>
</evidence>
<evidence type="ECO:0000313" key="2">
    <source>
        <dbReference type="EMBL" id="MBW0468935.1"/>
    </source>
</evidence>
<dbReference type="Pfam" id="PF09495">
    <property type="entry name" value="DUF2462"/>
    <property type="match status" value="1"/>
</dbReference>
<sequence>MAQGFKNKKTSSSSTKSHKPQQLKKGARVIPPSKPAAVAHKLRQEKISKSVNGEIERLVVAKSIGKLSIMKSLKDAEEAKFQKEKSAKEKNNV</sequence>
<dbReference type="AlphaFoldDB" id="A0A9Q3BPS1"/>
<dbReference type="InterPro" id="IPR019034">
    <property type="entry name" value="UPF0390"/>
</dbReference>
<dbReference type="Proteomes" id="UP000765509">
    <property type="component" value="Unassembled WGS sequence"/>
</dbReference>
<evidence type="ECO:0000256" key="1">
    <source>
        <dbReference type="SAM" id="MobiDB-lite"/>
    </source>
</evidence>
<dbReference type="OrthoDB" id="5239630at2759"/>
<dbReference type="EMBL" id="AVOT02002023">
    <property type="protein sequence ID" value="MBW0468935.1"/>
    <property type="molecule type" value="Genomic_DNA"/>
</dbReference>
<protein>
    <submittedName>
        <fullName evidence="2">Uncharacterized protein</fullName>
    </submittedName>
</protein>
<name>A0A9Q3BPS1_9BASI</name>
<organism evidence="2 3">
    <name type="scientific">Austropuccinia psidii MF-1</name>
    <dbReference type="NCBI Taxonomy" id="1389203"/>
    <lineage>
        <taxon>Eukaryota</taxon>
        <taxon>Fungi</taxon>
        <taxon>Dikarya</taxon>
        <taxon>Basidiomycota</taxon>
        <taxon>Pucciniomycotina</taxon>
        <taxon>Pucciniomycetes</taxon>
        <taxon>Pucciniales</taxon>
        <taxon>Sphaerophragmiaceae</taxon>
        <taxon>Austropuccinia</taxon>
    </lineage>
</organism>
<keyword evidence="3" id="KW-1185">Reference proteome</keyword>
<gene>
    <name evidence="2" type="ORF">O181_008650</name>
</gene>
<feature type="region of interest" description="Disordered" evidence="1">
    <location>
        <begin position="1"/>
        <end position="44"/>
    </location>
</feature>
<accession>A0A9Q3BPS1</accession>
<reference evidence="2" key="1">
    <citation type="submission" date="2021-03" db="EMBL/GenBank/DDBJ databases">
        <title>Draft genome sequence of rust myrtle Austropuccinia psidii MF-1, a brazilian biotype.</title>
        <authorList>
            <person name="Quecine M.C."/>
            <person name="Pachon D.M.R."/>
            <person name="Bonatelli M.L."/>
            <person name="Correr F.H."/>
            <person name="Franceschini L.M."/>
            <person name="Leite T.F."/>
            <person name="Margarido G.R.A."/>
            <person name="Almeida C.A."/>
            <person name="Ferrarezi J.A."/>
            <person name="Labate C.A."/>
        </authorList>
    </citation>
    <scope>NUCLEOTIDE SEQUENCE</scope>
    <source>
        <strain evidence="2">MF-1</strain>
    </source>
</reference>
<comment type="caution">
    <text evidence="2">The sequence shown here is derived from an EMBL/GenBank/DDBJ whole genome shotgun (WGS) entry which is preliminary data.</text>
</comment>
<feature type="compositionally biased region" description="Basic residues" evidence="1">
    <location>
        <begin position="16"/>
        <end position="27"/>
    </location>
</feature>
<proteinExistence type="predicted"/>